<feature type="domain" description="Xylanolytic transcriptional activator regulatory" evidence="12">
    <location>
        <begin position="375"/>
        <end position="449"/>
    </location>
</feature>
<dbReference type="CDD" id="cd14654">
    <property type="entry name" value="ZIP_Gal4"/>
    <property type="match status" value="1"/>
</dbReference>
<dbReference type="InterPro" id="IPR001138">
    <property type="entry name" value="Zn2Cys6_DnaBD"/>
</dbReference>
<evidence type="ECO:0000259" key="12">
    <source>
        <dbReference type="SMART" id="SM00906"/>
    </source>
</evidence>
<dbReference type="AlphaFoldDB" id="A0A0J9XBM6"/>
<dbReference type="GO" id="GO:0006012">
    <property type="term" value="P:galactose metabolic process"/>
    <property type="evidence" value="ECO:0007669"/>
    <property type="project" value="UniProtKB-KW"/>
</dbReference>
<keyword evidence="9" id="KW-0539">Nucleus</keyword>
<accession>A0A0J9XBM6</accession>
<dbReference type="SMART" id="SM00906">
    <property type="entry name" value="Fungal_trans"/>
    <property type="match status" value="1"/>
</dbReference>
<dbReference type="GO" id="GO:0000981">
    <property type="term" value="F:DNA-binding transcription factor activity, RNA polymerase II-specific"/>
    <property type="evidence" value="ECO:0007669"/>
    <property type="project" value="InterPro"/>
</dbReference>
<evidence type="ECO:0000256" key="6">
    <source>
        <dbReference type="ARBA" id="ARBA00023144"/>
    </source>
</evidence>
<gene>
    <name evidence="13" type="ORF">BN980_GECA08s01990g</name>
</gene>
<dbReference type="InterPro" id="IPR005600">
    <property type="entry name" value="Gal4_dimer_dom"/>
</dbReference>
<evidence type="ECO:0000256" key="3">
    <source>
        <dbReference type="ARBA" id="ARBA00022833"/>
    </source>
</evidence>
<reference evidence="13" key="1">
    <citation type="submission" date="2014-03" db="EMBL/GenBank/DDBJ databases">
        <authorList>
            <person name="Casaregola S."/>
        </authorList>
    </citation>
    <scope>NUCLEOTIDE SEQUENCE [LARGE SCALE GENOMIC DNA]</scope>
    <source>
        <strain evidence="13">CLIB 918</strain>
    </source>
</reference>
<keyword evidence="10" id="KW-0119">Carbohydrate metabolism</keyword>
<keyword evidence="6" id="KW-0299">Galactose metabolism</keyword>
<dbReference type="Gene3D" id="4.10.240.10">
    <property type="entry name" value="Zn(2)-C6 fungal-type DNA-binding domain"/>
    <property type="match status" value="1"/>
</dbReference>
<sequence length="743" mass="83800">MKNTDSYHQIQNHHRHQHHNLQHPQNYPDLVIEQACSKELPACSKCTQYNRTCKYSPKTVRSPLTRNYLTKVEDRVRRLESLICEILPNADIDTLLSKSHLLSRDAHQPNYKIKSEGGNSSNLSGASRPRSFRPTPAHRPLIPNDEVPDEADGFDWIEVDLQGNELTDGMAALSINPKGTGYFGLASSSVLLRALKIPSNWDKPQFPLEYPPDEEEEDLTNTSGFSIATTTSPASDEEYNVSTSSSKNSPHSFPAVSYSIPSNPVPKFISDTLVDSFFTFYNSSYPLIHEPTYRAQYMGTIPRPPDDVWDLLHNTVMALGSWCINHESSTADLYYYQQARTKLNSRILETGNLPLVQALTLLSNYVQKRNKPNTGWNYLGLAIRMALGLGLYREFPNWKSSPLKQEIRLRVWWVLYVFDAGAAVTFGRPVNLPAPEIVDIKPPMNIHDSQLTADTTLDMVGSLHEMANSNGPTIYSGIIAQSKFCLLTNSIYNRLISKPSPSAEECLEFNKTIMTKFMDELPPYFKEGVAYPIDPTCQWLVLTRYRLLWRVKNFQVIMFRPFVLQRILLLRNNPASVSSATSEAERKCRDICIKSARDTIHLVDEFLQFQQEPSSVAVWYALYFLFQAALIPIICISSEPTSEHARAWVQDVERTKQILLSLNRQNKLAARFYDVLERLLSQYVYVNANLGEDSNGTAALGGNGGVAGLDDPQAWMSDISSLVFDLYGSGAVSFELANEPIIM</sequence>
<dbReference type="STRING" id="1173061.A0A0J9XBM6"/>
<dbReference type="Proteomes" id="UP000242525">
    <property type="component" value="Unassembled WGS sequence"/>
</dbReference>
<feature type="region of interest" description="Disordered" evidence="11">
    <location>
        <begin position="1"/>
        <end position="22"/>
    </location>
</feature>
<comment type="caution">
    <text evidence="13">The sequence shown here is derived from an EMBL/GenBank/DDBJ whole genome shotgun (WGS) entry which is preliminary data.</text>
</comment>
<organism evidence="13 14">
    <name type="scientific">Geotrichum candidum</name>
    <name type="common">Oospora lactis</name>
    <name type="synonym">Dipodascus geotrichum</name>
    <dbReference type="NCBI Taxonomy" id="1173061"/>
    <lineage>
        <taxon>Eukaryota</taxon>
        <taxon>Fungi</taxon>
        <taxon>Dikarya</taxon>
        <taxon>Ascomycota</taxon>
        <taxon>Saccharomycotina</taxon>
        <taxon>Dipodascomycetes</taxon>
        <taxon>Dipodascales</taxon>
        <taxon>Dipodascaceae</taxon>
        <taxon>Geotrichum</taxon>
    </lineage>
</organism>
<evidence type="ECO:0000256" key="1">
    <source>
        <dbReference type="ARBA" id="ARBA00004123"/>
    </source>
</evidence>
<keyword evidence="8" id="KW-0804">Transcription</keyword>
<feature type="compositionally biased region" description="Basic residues" evidence="11">
    <location>
        <begin position="11"/>
        <end position="21"/>
    </location>
</feature>
<keyword evidence="4" id="KW-0805">Transcription regulation</keyword>
<evidence type="ECO:0000256" key="7">
    <source>
        <dbReference type="ARBA" id="ARBA00023159"/>
    </source>
</evidence>
<dbReference type="PANTHER" id="PTHR47424">
    <property type="entry name" value="REGULATORY PROTEIN GAL4"/>
    <property type="match status" value="1"/>
</dbReference>
<keyword evidence="2" id="KW-0479">Metal-binding</keyword>
<protein>
    <submittedName>
        <fullName evidence="13">Similar to Saccharomyces cerevisiae YPL248C GAL4 DNA-binding transcription factor required for the activation of the GAL genes in response to galactose</fullName>
    </submittedName>
</protein>
<dbReference type="GO" id="GO:0005634">
    <property type="term" value="C:nucleus"/>
    <property type="evidence" value="ECO:0007669"/>
    <property type="project" value="UniProtKB-SubCell"/>
</dbReference>
<dbReference type="GO" id="GO:0000978">
    <property type="term" value="F:RNA polymerase II cis-regulatory region sequence-specific DNA binding"/>
    <property type="evidence" value="ECO:0007669"/>
    <property type="project" value="TreeGrafter"/>
</dbReference>
<evidence type="ECO:0000256" key="4">
    <source>
        <dbReference type="ARBA" id="ARBA00023015"/>
    </source>
</evidence>
<feature type="region of interest" description="Disordered" evidence="11">
    <location>
        <begin position="225"/>
        <end position="250"/>
    </location>
</feature>
<dbReference type="GO" id="GO:0006351">
    <property type="term" value="P:DNA-templated transcription"/>
    <property type="evidence" value="ECO:0007669"/>
    <property type="project" value="InterPro"/>
</dbReference>
<evidence type="ECO:0000256" key="11">
    <source>
        <dbReference type="SAM" id="MobiDB-lite"/>
    </source>
</evidence>
<feature type="region of interest" description="Disordered" evidence="11">
    <location>
        <begin position="109"/>
        <end position="149"/>
    </location>
</feature>
<dbReference type="InterPro" id="IPR051127">
    <property type="entry name" value="Fungal_SecMet_Regulators"/>
</dbReference>
<dbReference type="CDD" id="cd00067">
    <property type="entry name" value="GAL4"/>
    <property type="match status" value="1"/>
</dbReference>
<dbReference type="GO" id="GO:0008270">
    <property type="term" value="F:zinc ion binding"/>
    <property type="evidence" value="ECO:0007669"/>
    <property type="project" value="InterPro"/>
</dbReference>
<dbReference type="PANTHER" id="PTHR47424:SF2">
    <property type="entry name" value="TRANSCRIPTION FACTOR DOMAIN-CONTAINING PROTEIN-RELATED"/>
    <property type="match status" value="1"/>
</dbReference>
<evidence type="ECO:0000256" key="5">
    <source>
        <dbReference type="ARBA" id="ARBA00023125"/>
    </source>
</evidence>
<dbReference type="CDD" id="cd12148">
    <property type="entry name" value="fungal_TF_MHR"/>
    <property type="match status" value="1"/>
</dbReference>
<dbReference type="FunFam" id="4.10.240.10:FF:000009">
    <property type="entry name" value="C6 transcription factor (Gal4)"/>
    <property type="match status" value="1"/>
</dbReference>
<dbReference type="OrthoDB" id="3364175at2759"/>
<evidence type="ECO:0000256" key="10">
    <source>
        <dbReference type="ARBA" id="ARBA00023277"/>
    </source>
</evidence>
<dbReference type="Pfam" id="PF03902">
    <property type="entry name" value="Gal4_dimer"/>
    <property type="match status" value="1"/>
</dbReference>
<name>A0A0J9XBM6_GEOCN</name>
<keyword evidence="5 13" id="KW-0238">DNA-binding</keyword>
<proteinExistence type="predicted"/>
<dbReference type="EMBL" id="CCBN010000008">
    <property type="protein sequence ID" value="CDO54612.1"/>
    <property type="molecule type" value="Genomic_DNA"/>
</dbReference>
<evidence type="ECO:0000256" key="2">
    <source>
        <dbReference type="ARBA" id="ARBA00022723"/>
    </source>
</evidence>
<evidence type="ECO:0000313" key="14">
    <source>
        <dbReference type="Proteomes" id="UP000242525"/>
    </source>
</evidence>
<keyword evidence="3" id="KW-0862">Zinc</keyword>
<evidence type="ECO:0000256" key="8">
    <source>
        <dbReference type="ARBA" id="ARBA00023163"/>
    </source>
</evidence>
<dbReference type="InterPro" id="IPR036864">
    <property type="entry name" value="Zn2-C6_fun-type_DNA-bd_sf"/>
</dbReference>
<keyword evidence="14" id="KW-1185">Reference proteome</keyword>
<comment type="subcellular location">
    <subcellularLocation>
        <location evidence="1">Nucleus</location>
    </subcellularLocation>
</comment>
<evidence type="ECO:0000256" key="9">
    <source>
        <dbReference type="ARBA" id="ARBA00023242"/>
    </source>
</evidence>
<dbReference type="GO" id="GO:0000435">
    <property type="term" value="P:positive regulation of transcription from RNA polymerase II promoter by galactose"/>
    <property type="evidence" value="ECO:0007669"/>
    <property type="project" value="TreeGrafter"/>
</dbReference>
<evidence type="ECO:0000313" key="13">
    <source>
        <dbReference type="EMBL" id="CDO54612.1"/>
    </source>
</evidence>
<dbReference type="Pfam" id="PF04082">
    <property type="entry name" value="Fungal_trans"/>
    <property type="match status" value="1"/>
</dbReference>
<dbReference type="InterPro" id="IPR007219">
    <property type="entry name" value="XnlR_reg_dom"/>
</dbReference>
<keyword evidence="7" id="KW-0010">Activator</keyword>